<feature type="region of interest" description="Disordered" evidence="1">
    <location>
        <begin position="279"/>
        <end position="404"/>
    </location>
</feature>
<organism evidence="2 3">
    <name type="scientific">Prorocentrum cordatum</name>
    <dbReference type="NCBI Taxonomy" id="2364126"/>
    <lineage>
        <taxon>Eukaryota</taxon>
        <taxon>Sar</taxon>
        <taxon>Alveolata</taxon>
        <taxon>Dinophyceae</taxon>
        <taxon>Prorocentrales</taxon>
        <taxon>Prorocentraceae</taxon>
        <taxon>Prorocentrum</taxon>
    </lineage>
</organism>
<protein>
    <recommendedName>
        <fullName evidence="4">Snurportin-1</fullName>
    </recommendedName>
</protein>
<proteinExistence type="predicted"/>
<feature type="compositionally biased region" description="Low complexity" evidence="1">
    <location>
        <begin position="364"/>
        <end position="392"/>
    </location>
</feature>
<comment type="caution">
    <text evidence="2">The sequence shown here is derived from an EMBL/GenBank/DDBJ whole genome shotgun (WGS) entry which is preliminary data.</text>
</comment>
<gene>
    <name evidence="2" type="ORF">PCOR1329_LOCUS9102</name>
</gene>
<sequence>MSRDKTVSISILGNAHPDKAIPMGRGCLGSHTAATKERLVFCLDRAAPRHAPLPEDCEPEARDDGRAWLPLTAQQAAVYGWDRFKDDPAAAIRAGLQVDDRSQPAPCEGGLVIQGPPGGCVVSFPDGRQSRLRYLCRPDGGLVAAEYCVSSRWNLPDPADRIRAAARRIAELFNDKPRAVLEFEGRAKFAGPLAVLEYGGGAPLPEGRDVVLITEDRVETAWRLVNTSLLLREAWRAAPPVEDDLAAPGLGLADAIRGDYQPGLYATALPTQLLPFPAPELAGGAGGSPADPLPPADDEEDGAELASRGDGAGGGPRGAPPGRAGSEGSQPAESPRSPRPEGEEGGQEAALADLARARAEGEGQPPQQQQRQAPPLAAAASPPAAAASAPAPGTGEETAPSPLAAPLCWGGVDTEANFDKVGLGPNSGMIFSVDPGATTPFLDRAFVRQCLLSGAARAKLGSLVGNYSVASCDPGEGAENAARKRKKR</sequence>
<feature type="compositionally biased region" description="Low complexity" evidence="1">
    <location>
        <begin position="320"/>
        <end position="335"/>
    </location>
</feature>
<dbReference type="EMBL" id="CAUYUJ010002517">
    <property type="protein sequence ID" value="CAK0801142.1"/>
    <property type="molecule type" value="Genomic_DNA"/>
</dbReference>
<dbReference type="Proteomes" id="UP001189429">
    <property type="component" value="Unassembled WGS sequence"/>
</dbReference>
<evidence type="ECO:0000313" key="2">
    <source>
        <dbReference type="EMBL" id="CAK0801142.1"/>
    </source>
</evidence>
<accession>A0ABN9Q6M8</accession>
<reference evidence="2" key="1">
    <citation type="submission" date="2023-10" db="EMBL/GenBank/DDBJ databases">
        <authorList>
            <person name="Chen Y."/>
            <person name="Shah S."/>
            <person name="Dougan E. K."/>
            <person name="Thang M."/>
            <person name="Chan C."/>
        </authorList>
    </citation>
    <scope>NUCLEOTIDE SEQUENCE [LARGE SCALE GENOMIC DNA]</scope>
</reference>
<evidence type="ECO:0000256" key="1">
    <source>
        <dbReference type="SAM" id="MobiDB-lite"/>
    </source>
</evidence>
<name>A0ABN9Q6M8_9DINO</name>
<evidence type="ECO:0008006" key="4">
    <source>
        <dbReference type="Google" id="ProtNLM"/>
    </source>
</evidence>
<evidence type="ECO:0000313" key="3">
    <source>
        <dbReference type="Proteomes" id="UP001189429"/>
    </source>
</evidence>
<keyword evidence="3" id="KW-1185">Reference proteome</keyword>
<feature type="non-terminal residue" evidence="2">
    <location>
        <position position="488"/>
    </location>
</feature>